<dbReference type="InterPro" id="IPR036188">
    <property type="entry name" value="FAD/NAD-bd_sf"/>
</dbReference>
<dbReference type="Gene3D" id="3.50.50.60">
    <property type="entry name" value="FAD/NAD(P)-binding domain"/>
    <property type="match status" value="1"/>
</dbReference>
<evidence type="ECO:0000256" key="2">
    <source>
        <dbReference type="ARBA" id="ARBA00022827"/>
    </source>
</evidence>
<evidence type="ECO:0000256" key="3">
    <source>
        <dbReference type="ARBA" id="ARBA00023002"/>
    </source>
</evidence>
<evidence type="ECO:0000256" key="1">
    <source>
        <dbReference type="ARBA" id="ARBA00022630"/>
    </source>
</evidence>
<sequence length="208" mass="22703">MTFIEFGLDDVDQQHPILARLVGHGSMFALADNKGLIAQRNGHAHIRIYAGMRIPEGWETITGFDASNSQIARAWLLNQFSGWSNSLLALIHECNNRFVARPLYSLPIGHRWDFRPGVTLLGDAAHLMSPFSGEGVNLAMFDAAKLAEAIIEYSTLEEAVCAYEGPMFERAEIAARGANEGLAKAIAPDAPAGTLAFFREVMAAQSEQ</sequence>
<organism evidence="6 7">
    <name type="scientific">Reticulibacter mediterranei</name>
    <dbReference type="NCBI Taxonomy" id="2778369"/>
    <lineage>
        <taxon>Bacteria</taxon>
        <taxon>Bacillati</taxon>
        <taxon>Chloroflexota</taxon>
        <taxon>Ktedonobacteria</taxon>
        <taxon>Ktedonobacterales</taxon>
        <taxon>Reticulibacteraceae</taxon>
        <taxon>Reticulibacter</taxon>
    </lineage>
</organism>
<name>A0A8J3ILG4_9CHLR</name>
<proteinExistence type="predicted"/>
<dbReference type="InterPro" id="IPR002938">
    <property type="entry name" value="FAD-bd"/>
</dbReference>
<protein>
    <recommendedName>
        <fullName evidence="5">FAD-binding domain-containing protein</fullName>
    </recommendedName>
</protein>
<keyword evidence="7" id="KW-1185">Reference proteome</keyword>
<dbReference type="PRINTS" id="PR00420">
    <property type="entry name" value="RNGMNOXGNASE"/>
</dbReference>
<dbReference type="GO" id="GO:0004497">
    <property type="term" value="F:monooxygenase activity"/>
    <property type="evidence" value="ECO:0007669"/>
    <property type="project" value="UniProtKB-KW"/>
</dbReference>
<reference evidence="6" key="1">
    <citation type="submission" date="2020-10" db="EMBL/GenBank/DDBJ databases">
        <title>Taxonomic study of unclassified bacteria belonging to the class Ktedonobacteria.</title>
        <authorList>
            <person name="Yabe S."/>
            <person name="Wang C.M."/>
            <person name="Zheng Y."/>
            <person name="Sakai Y."/>
            <person name="Cavaletti L."/>
            <person name="Monciardini P."/>
            <person name="Donadio S."/>
        </authorList>
    </citation>
    <scope>NUCLEOTIDE SEQUENCE</scope>
    <source>
        <strain evidence="6">ID150040</strain>
    </source>
</reference>
<dbReference type="Pfam" id="PF01494">
    <property type="entry name" value="FAD_binding_3"/>
    <property type="match status" value="1"/>
</dbReference>
<feature type="domain" description="FAD-binding" evidence="5">
    <location>
        <begin position="118"/>
        <end position="152"/>
    </location>
</feature>
<keyword evidence="3" id="KW-0560">Oxidoreductase</keyword>
<keyword evidence="1" id="KW-0285">Flavoprotein</keyword>
<dbReference type="PANTHER" id="PTHR46972">
    <property type="entry name" value="MONOOXYGENASE ASQM-RELATED"/>
    <property type="match status" value="1"/>
</dbReference>
<evidence type="ECO:0000256" key="4">
    <source>
        <dbReference type="ARBA" id="ARBA00023033"/>
    </source>
</evidence>
<keyword evidence="4" id="KW-0503">Monooxygenase</keyword>
<dbReference type="SUPFAM" id="SSF51905">
    <property type="entry name" value="FAD/NAD(P)-binding domain"/>
    <property type="match status" value="1"/>
</dbReference>
<evidence type="ECO:0000313" key="6">
    <source>
        <dbReference type="EMBL" id="GHO92356.1"/>
    </source>
</evidence>
<evidence type="ECO:0000313" key="7">
    <source>
        <dbReference type="Proteomes" id="UP000597444"/>
    </source>
</evidence>
<keyword evidence="2" id="KW-0274">FAD</keyword>
<dbReference type="AlphaFoldDB" id="A0A8J3ILG4"/>
<dbReference type="Proteomes" id="UP000597444">
    <property type="component" value="Unassembled WGS sequence"/>
</dbReference>
<accession>A0A8J3ILG4</accession>
<dbReference type="EMBL" id="BNJK01000001">
    <property type="protein sequence ID" value="GHO92356.1"/>
    <property type="molecule type" value="Genomic_DNA"/>
</dbReference>
<dbReference type="PANTHER" id="PTHR46972:SF1">
    <property type="entry name" value="FAD DEPENDENT OXIDOREDUCTASE DOMAIN-CONTAINING PROTEIN"/>
    <property type="match status" value="1"/>
</dbReference>
<comment type="caution">
    <text evidence="6">The sequence shown here is derived from an EMBL/GenBank/DDBJ whole genome shotgun (WGS) entry which is preliminary data.</text>
</comment>
<evidence type="ECO:0000259" key="5">
    <source>
        <dbReference type="Pfam" id="PF01494"/>
    </source>
</evidence>
<gene>
    <name evidence="6" type="ORF">KSF_024040</name>
</gene>
<dbReference type="GO" id="GO:0071949">
    <property type="term" value="F:FAD binding"/>
    <property type="evidence" value="ECO:0007669"/>
    <property type="project" value="InterPro"/>
</dbReference>